<keyword evidence="3" id="KW-1185">Reference proteome</keyword>
<accession>A0A094JAF4</accession>
<dbReference type="PANTHER" id="PTHR34203">
    <property type="entry name" value="METHYLTRANSFERASE, FKBM FAMILY PROTEIN"/>
    <property type="match status" value="1"/>
</dbReference>
<organism evidence="2 3">
    <name type="scientific">Shewanella mangrovi</name>
    <dbReference type="NCBI Taxonomy" id="1515746"/>
    <lineage>
        <taxon>Bacteria</taxon>
        <taxon>Pseudomonadati</taxon>
        <taxon>Pseudomonadota</taxon>
        <taxon>Gammaproteobacteria</taxon>
        <taxon>Alteromonadales</taxon>
        <taxon>Shewanellaceae</taxon>
        <taxon>Shewanella</taxon>
    </lineage>
</organism>
<evidence type="ECO:0000259" key="1">
    <source>
        <dbReference type="Pfam" id="PF05050"/>
    </source>
</evidence>
<dbReference type="InterPro" id="IPR006342">
    <property type="entry name" value="FkbM_mtfrase"/>
</dbReference>
<dbReference type="Proteomes" id="UP000029264">
    <property type="component" value="Unassembled WGS sequence"/>
</dbReference>
<dbReference type="OrthoDB" id="5329963at2"/>
<evidence type="ECO:0000313" key="3">
    <source>
        <dbReference type="Proteomes" id="UP000029264"/>
    </source>
</evidence>
<dbReference type="Pfam" id="PF05050">
    <property type="entry name" value="Methyltransf_21"/>
    <property type="match status" value="1"/>
</dbReference>
<evidence type="ECO:0000313" key="2">
    <source>
        <dbReference type="EMBL" id="KFZ36227.1"/>
    </source>
</evidence>
<comment type="caution">
    <text evidence="2">The sequence shown here is derived from an EMBL/GenBank/DDBJ whole genome shotgun (WGS) entry which is preliminary data.</text>
</comment>
<dbReference type="InterPro" id="IPR029063">
    <property type="entry name" value="SAM-dependent_MTases_sf"/>
</dbReference>
<dbReference type="Gene3D" id="3.40.50.150">
    <property type="entry name" value="Vaccinia Virus protein VP39"/>
    <property type="match status" value="1"/>
</dbReference>
<dbReference type="STRING" id="1515746.HR45_17730"/>
<dbReference type="NCBIfam" id="TIGR01444">
    <property type="entry name" value="fkbM_fam"/>
    <property type="match status" value="1"/>
</dbReference>
<protein>
    <recommendedName>
        <fullName evidence="1">Methyltransferase FkbM domain-containing protein</fullName>
    </recommendedName>
</protein>
<dbReference type="SUPFAM" id="SSF53335">
    <property type="entry name" value="S-adenosyl-L-methionine-dependent methyltransferases"/>
    <property type="match status" value="1"/>
</dbReference>
<reference evidence="2 3" key="1">
    <citation type="submission" date="2014-06" db="EMBL/GenBank/DDBJ databases">
        <title>Shewanella sp. YQH10.</title>
        <authorList>
            <person name="Liu Y."/>
            <person name="Zeng R."/>
        </authorList>
    </citation>
    <scope>NUCLEOTIDE SEQUENCE [LARGE SCALE GENOMIC DNA]</scope>
    <source>
        <strain evidence="2 3">YQH10</strain>
    </source>
</reference>
<dbReference type="EMBL" id="JPEO01000022">
    <property type="protein sequence ID" value="KFZ36227.1"/>
    <property type="molecule type" value="Genomic_DNA"/>
</dbReference>
<dbReference type="PANTHER" id="PTHR34203:SF15">
    <property type="entry name" value="SLL1173 PROTEIN"/>
    <property type="match status" value="1"/>
</dbReference>
<sequence length="350" mass="40033">MKYTDVQLVDMLYRKNHRLIELIDNNAYFGIFGTGKLAKDTFTKLCNFKCNNFFFVDRNEGSNIFLDHPLVNISNLADQSTPLLIASTWAKNIIQDLRAINYTGEVFIVDPFITVFERMDTTDKKQLLDVYNALNDESKNTLSSLILFRCGEVDALQVSTYPQYMCPHMDITESEVMIDGGAYIGDTIQHMHEQGIKVREIHAFEPDDENFQALENYVSTSSQLIYPQQKGLWSSNDSLSFSSDATASYGRKIESLGEKTIETVSIDEYSKSELIIPTLIKLDVEGAELQALLGAKNTINSTKPKLLISIYHIHSDLWKIPTYIKQLNPKYKFHIGHHRNSWMETVLYCH</sequence>
<dbReference type="eggNOG" id="COG1086">
    <property type="taxonomic scope" value="Bacteria"/>
</dbReference>
<dbReference type="RefSeq" id="WP_037445484.1">
    <property type="nucleotide sequence ID" value="NZ_JPEO01000022.1"/>
</dbReference>
<feature type="domain" description="Methyltransferase FkbM" evidence="1">
    <location>
        <begin position="179"/>
        <end position="319"/>
    </location>
</feature>
<dbReference type="InterPro" id="IPR052514">
    <property type="entry name" value="SAM-dependent_MTase"/>
</dbReference>
<name>A0A094JAF4_9GAMM</name>
<dbReference type="AlphaFoldDB" id="A0A094JAF4"/>
<gene>
    <name evidence="2" type="ORF">HR45_17730</name>
</gene>
<proteinExistence type="predicted"/>